<protein>
    <submittedName>
        <fullName evidence="3">YheU family protein</fullName>
    </submittedName>
</protein>
<gene>
    <name evidence="3" type="ORF">G8770_04505</name>
</gene>
<dbReference type="InterPro" id="IPR036685">
    <property type="entry name" value="YehU-like_sf"/>
</dbReference>
<dbReference type="InterPro" id="IPR010648">
    <property type="entry name" value="UPF0270"/>
</dbReference>
<dbReference type="SUPFAM" id="SSF118001">
    <property type="entry name" value="YehU-like"/>
    <property type="match status" value="1"/>
</dbReference>
<dbReference type="Gene3D" id="1.10.10.610">
    <property type="entry name" value="YehU-like"/>
    <property type="match status" value="1"/>
</dbReference>
<dbReference type="Pfam" id="PF06794">
    <property type="entry name" value="UPF0270"/>
    <property type="match status" value="1"/>
</dbReference>
<dbReference type="AlphaFoldDB" id="A0A9E5JQT6"/>
<evidence type="ECO:0000313" key="3">
    <source>
        <dbReference type="EMBL" id="NHO64799.1"/>
    </source>
</evidence>
<name>A0A9E5JQT6_9GAMM</name>
<evidence type="ECO:0000256" key="1">
    <source>
        <dbReference type="ARBA" id="ARBA00006450"/>
    </source>
</evidence>
<feature type="region of interest" description="Disordered" evidence="2">
    <location>
        <begin position="75"/>
        <end position="115"/>
    </location>
</feature>
<comment type="similarity">
    <text evidence="1">Belongs to the UPF0270 family.</text>
</comment>
<reference evidence="3" key="1">
    <citation type="submission" date="2020-03" db="EMBL/GenBank/DDBJ databases">
        <authorList>
            <person name="Guo F."/>
        </authorList>
    </citation>
    <scope>NUCLEOTIDE SEQUENCE</scope>
    <source>
        <strain evidence="3">JCM 30134</strain>
    </source>
</reference>
<evidence type="ECO:0000313" key="4">
    <source>
        <dbReference type="Proteomes" id="UP000787472"/>
    </source>
</evidence>
<keyword evidence="4" id="KW-1185">Reference proteome</keyword>
<organism evidence="3 4">
    <name type="scientific">Pseudomaricurvus hydrocarbonicus</name>
    <dbReference type="NCBI Taxonomy" id="1470433"/>
    <lineage>
        <taxon>Bacteria</taxon>
        <taxon>Pseudomonadati</taxon>
        <taxon>Pseudomonadota</taxon>
        <taxon>Gammaproteobacteria</taxon>
        <taxon>Cellvibrionales</taxon>
        <taxon>Cellvibrionaceae</taxon>
        <taxon>Pseudomaricurvus</taxon>
    </lineage>
</organism>
<dbReference type="Proteomes" id="UP000787472">
    <property type="component" value="Unassembled WGS sequence"/>
</dbReference>
<dbReference type="RefSeq" id="WP_167182223.1">
    <property type="nucleotide sequence ID" value="NZ_JAAONZ010000002.1"/>
</dbReference>
<proteinExistence type="inferred from homology"/>
<evidence type="ECO:0000256" key="2">
    <source>
        <dbReference type="SAM" id="MobiDB-lite"/>
    </source>
</evidence>
<comment type="caution">
    <text evidence="3">The sequence shown here is derived from an EMBL/GenBank/DDBJ whole genome shotgun (WGS) entry which is preliminary data.</text>
</comment>
<sequence length="115" mass="12865">MIIPVQQLSADAVQGLIEEFITREGTDYGEMEIALSDKVEQVRAQLASGEVVIVFDTTAESVSLQSRLEADRNERELQQSLNSDSVEAYFNNPKSDQWEADGGQWEYSDGDFNDV</sequence>
<dbReference type="EMBL" id="JAAONZ010000002">
    <property type="protein sequence ID" value="NHO64799.1"/>
    <property type="molecule type" value="Genomic_DNA"/>
</dbReference>
<accession>A0A9E5JQT6</accession>